<reference evidence="9 10" key="1">
    <citation type="submission" date="2014-06" db="EMBL/GenBank/DDBJ databases">
        <authorList>
            <person name="Swart Estienne"/>
        </authorList>
    </citation>
    <scope>NUCLEOTIDE SEQUENCE [LARGE SCALE GENOMIC DNA]</scope>
    <source>
        <strain evidence="9 10">130c</strain>
    </source>
</reference>
<evidence type="ECO:0000256" key="6">
    <source>
        <dbReference type="PROSITE-ProRule" id="PRU01215"/>
    </source>
</evidence>
<sequence>MQALITDLDKTHSKVQEQRKEMVTRIDALISELNNSKQNIIKNMNGDETQLQMTIAAQLNQLPKKGTDVVKRIINHNKNYYEHLSKYGKQVGKEFISKQEYEQPLFKEFTLDKPVLNQTIAEHMFRSGHYSAGEAFTIEAKVALDEEFKNKFKELNSIVLDLKERRVSSALLWAKAKAKELDGISSDMLFNLHKTEFYQLLNQQAQLKLQLKKLKEGKDSTTNSQNSHLGYMQQQVRSEEIKDDVVMNESENQNQIIEIDDEKVRLQNFMKQKASLEHQIKENNNYMIKYSQKSMRQFSPKYQAQINHMMGSILQLDVIAEFLYQKSINPSHQPNQLTQQYLDILQDDQFSILEQGFVKDYCRLQGLSPESGLLLTTQASTLALPKLATVMQKMSLKNEGFGGLQKQHNELPCEIDLGRDFKFHDIFICPVSKEISHKDNNPMLLICGHVMSKNSLAKHARTATGRDNKFKCHTCPATMTMENVKEIKIN</sequence>
<keyword evidence="2" id="KW-0963">Cytoplasm</keyword>
<feature type="zinc finger region" description="RING-Gid-type" evidence="6">
    <location>
        <begin position="429"/>
        <end position="475"/>
    </location>
</feature>
<dbReference type="SUPFAM" id="SSF57850">
    <property type="entry name" value="RING/U-box"/>
    <property type="match status" value="1"/>
</dbReference>
<dbReference type="InterPro" id="IPR045098">
    <property type="entry name" value="Fyv10_fam"/>
</dbReference>
<dbReference type="EMBL" id="CCKQ01015541">
    <property type="protein sequence ID" value="CDW87359.1"/>
    <property type="molecule type" value="Genomic_DNA"/>
</dbReference>
<name>A0A078AYW9_STYLE</name>
<dbReference type="InterPro" id="IPR044063">
    <property type="entry name" value="ZF_RING_GID"/>
</dbReference>
<dbReference type="PANTHER" id="PTHR12170">
    <property type="entry name" value="MACROPHAGE ERYTHROBLAST ATTACHER-RELATED"/>
    <property type="match status" value="1"/>
</dbReference>
<keyword evidence="10" id="KW-1185">Reference proteome</keyword>
<dbReference type="PROSITE" id="PS50897">
    <property type="entry name" value="CTLH"/>
    <property type="match status" value="1"/>
</dbReference>
<dbReference type="OrthoDB" id="1933281at2759"/>
<dbReference type="OMA" id="FEATNND"/>
<dbReference type="GO" id="GO:0005634">
    <property type="term" value="C:nucleus"/>
    <property type="evidence" value="ECO:0007669"/>
    <property type="project" value="TreeGrafter"/>
</dbReference>
<evidence type="ECO:0000256" key="2">
    <source>
        <dbReference type="ARBA" id="ARBA00022490"/>
    </source>
</evidence>
<dbReference type="GO" id="GO:0005737">
    <property type="term" value="C:cytoplasm"/>
    <property type="evidence" value="ECO:0007669"/>
    <property type="project" value="UniProtKB-SubCell"/>
</dbReference>
<dbReference type="InterPro" id="IPR006595">
    <property type="entry name" value="CTLH_C"/>
</dbReference>
<dbReference type="GO" id="GO:0061630">
    <property type="term" value="F:ubiquitin protein ligase activity"/>
    <property type="evidence" value="ECO:0007669"/>
    <property type="project" value="InterPro"/>
</dbReference>
<proteinExistence type="predicted"/>
<dbReference type="PROSITE" id="PS51867">
    <property type="entry name" value="ZF_RING_GID"/>
    <property type="match status" value="1"/>
</dbReference>
<dbReference type="InterPro" id="IPR024964">
    <property type="entry name" value="CTLH/CRA"/>
</dbReference>
<keyword evidence="5" id="KW-0862">Zinc</keyword>
<evidence type="ECO:0000256" key="5">
    <source>
        <dbReference type="ARBA" id="ARBA00022833"/>
    </source>
</evidence>
<evidence type="ECO:0000259" key="7">
    <source>
        <dbReference type="PROSITE" id="PS50897"/>
    </source>
</evidence>
<dbReference type="GO" id="GO:0034657">
    <property type="term" value="C:GID complex"/>
    <property type="evidence" value="ECO:0007669"/>
    <property type="project" value="TreeGrafter"/>
</dbReference>
<dbReference type="InParanoid" id="A0A078AYW9"/>
<feature type="domain" description="CTLH" evidence="7">
    <location>
        <begin position="151"/>
        <end position="208"/>
    </location>
</feature>
<dbReference type="InterPro" id="IPR037683">
    <property type="entry name" value="Rmd5_dRing"/>
</dbReference>
<gene>
    <name evidence="9" type="primary">Contig4729.g5047</name>
    <name evidence="9" type="ORF">STYLEM_16462</name>
</gene>
<dbReference type="Pfam" id="PF10607">
    <property type="entry name" value="CTLH"/>
    <property type="match status" value="1"/>
</dbReference>
<dbReference type="SMART" id="SM00668">
    <property type="entry name" value="CTLH"/>
    <property type="match status" value="1"/>
</dbReference>
<dbReference type="Gene3D" id="3.30.40.10">
    <property type="entry name" value="Zinc/RING finger domain, C3HC4 (zinc finger)"/>
    <property type="match status" value="1"/>
</dbReference>
<dbReference type="InterPro" id="IPR006594">
    <property type="entry name" value="LisH"/>
</dbReference>
<evidence type="ECO:0000256" key="1">
    <source>
        <dbReference type="ARBA" id="ARBA00004496"/>
    </source>
</evidence>
<keyword evidence="3" id="KW-0479">Metal-binding</keyword>
<keyword evidence="4 6" id="KW-0863">Zinc-finger</keyword>
<evidence type="ECO:0000259" key="8">
    <source>
        <dbReference type="PROSITE" id="PS51867"/>
    </source>
</evidence>
<feature type="domain" description="RING-Gid-type" evidence="8">
    <location>
        <begin position="429"/>
        <end position="475"/>
    </location>
</feature>
<organism evidence="9 10">
    <name type="scientific">Stylonychia lemnae</name>
    <name type="common">Ciliate</name>
    <dbReference type="NCBI Taxonomy" id="5949"/>
    <lineage>
        <taxon>Eukaryota</taxon>
        <taxon>Sar</taxon>
        <taxon>Alveolata</taxon>
        <taxon>Ciliophora</taxon>
        <taxon>Intramacronucleata</taxon>
        <taxon>Spirotrichea</taxon>
        <taxon>Stichotrichia</taxon>
        <taxon>Sporadotrichida</taxon>
        <taxon>Oxytrichidae</taxon>
        <taxon>Stylonychinae</taxon>
        <taxon>Stylonychia</taxon>
    </lineage>
</organism>
<dbReference type="AlphaFoldDB" id="A0A078AYW9"/>
<dbReference type="PANTHER" id="PTHR12170:SF3">
    <property type="entry name" value="GH10162P"/>
    <property type="match status" value="1"/>
</dbReference>
<dbReference type="GO" id="GO:0043161">
    <property type="term" value="P:proteasome-mediated ubiquitin-dependent protein catabolic process"/>
    <property type="evidence" value="ECO:0007669"/>
    <property type="project" value="InterPro"/>
</dbReference>
<comment type="subcellular location">
    <subcellularLocation>
        <location evidence="1">Cytoplasm</location>
    </subcellularLocation>
</comment>
<evidence type="ECO:0000313" key="9">
    <source>
        <dbReference type="EMBL" id="CDW87359.1"/>
    </source>
</evidence>
<accession>A0A078AYW9</accession>
<evidence type="ECO:0000256" key="3">
    <source>
        <dbReference type="ARBA" id="ARBA00022723"/>
    </source>
</evidence>
<dbReference type="CDD" id="cd16652">
    <property type="entry name" value="dRING_Rmd5p-like"/>
    <property type="match status" value="1"/>
</dbReference>
<evidence type="ECO:0000256" key="4">
    <source>
        <dbReference type="ARBA" id="ARBA00022771"/>
    </source>
</evidence>
<evidence type="ECO:0000313" key="10">
    <source>
        <dbReference type="Proteomes" id="UP000039865"/>
    </source>
</evidence>
<dbReference type="PROSITE" id="PS50896">
    <property type="entry name" value="LISH"/>
    <property type="match status" value="1"/>
</dbReference>
<dbReference type="InterPro" id="IPR013083">
    <property type="entry name" value="Znf_RING/FYVE/PHD"/>
</dbReference>
<dbReference type="Proteomes" id="UP000039865">
    <property type="component" value="Unassembled WGS sequence"/>
</dbReference>
<dbReference type="GO" id="GO:0008270">
    <property type="term" value="F:zinc ion binding"/>
    <property type="evidence" value="ECO:0007669"/>
    <property type="project" value="UniProtKB-KW"/>
</dbReference>
<protein>
    <submittedName>
        <fullName evidence="9">Regulator of gluconeogenesis</fullName>
    </submittedName>
</protein>